<dbReference type="EMBL" id="NNAY01003631">
    <property type="protein sequence ID" value="OXU19081.1"/>
    <property type="molecule type" value="Genomic_DNA"/>
</dbReference>
<protein>
    <recommendedName>
        <fullName evidence="7">Choline transporter-like protein</fullName>
    </recommendedName>
</protein>
<comment type="subcellular location">
    <subcellularLocation>
        <location evidence="7">Cell membrane</location>
        <topology evidence="7">Multi-pass membrane protein</topology>
    </subcellularLocation>
    <subcellularLocation>
        <location evidence="1">Membrane</location>
        <topology evidence="1">Multi-pass membrane protein</topology>
    </subcellularLocation>
</comment>
<keyword evidence="4 7" id="KW-1133">Transmembrane helix</keyword>
<dbReference type="InterPro" id="IPR007603">
    <property type="entry name" value="Choline_transptr-like"/>
</dbReference>
<feature type="transmembrane region" description="Helical" evidence="7">
    <location>
        <begin position="388"/>
        <end position="406"/>
    </location>
</feature>
<feature type="transmembrane region" description="Helical" evidence="7">
    <location>
        <begin position="97"/>
        <end position="119"/>
    </location>
</feature>
<feature type="transmembrane region" description="Helical" evidence="7">
    <location>
        <begin position="70"/>
        <end position="91"/>
    </location>
</feature>
<evidence type="ECO:0000256" key="3">
    <source>
        <dbReference type="ARBA" id="ARBA00022692"/>
    </source>
</evidence>
<feature type="transmembrane region" description="Helical" evidence="7">
    <location>
        <begin position="23"/>
        <end position="49"/>
    </location>
</feature>
<gene>
    <name evidence="8" type="ORF">TSAR_014623</name>
</gene>
<feature type="transmembrane region" description="Helical" evidence="7">
    <location>
        <begin position="258"/>
        <end position="280"/>
    </location>
</feature>
<organism evidence="8 9">
    <name type="scientific">Trichomalopsis sarcophagae</name>
    <dbReference type="NCBI Taxonomy" id="543379"/>
    <lineage>
        <taxon>Eukaryota</taxon>
        <taxon>Metazoa</taxon>
        <taxon>Ecdysozoa</taxon>
        <taxon>Arthropoda</taxon>
        <taxon>Hexapoda</taxon>
        <taxon>Insecta</taxon>
        <taxon>Pterygota</taxon>
        <taxon>Neoptera</taxon>
        <taxon>Endopterygota</taxon>
        <taxon>Hymenoptera</taxon>
        <taxon>Apocrita</taxon>
        <taxon>Proctotrupomorpha</taxon>
        <taxon>Chalcidoidea</taxon>
        <taxon>Pteromalidae</taxon>
        <taxon>Pteromalinae</taxon>
        <taxon>Trichomalopsis</taxon>
    </lineage>
</organism>
<dbReference type="GO" id="GO:0005886">
    <property type="term" value="C:plasma membrane"/>
    <property type="evidence" value="ECO:0007669"/>
    <property type="project" value="UniProtKB-SubCell"/>
</dbReference>
<dbReference type="GO" id="GO:0022857">
    <property type="term" value="F:transmembrane transporter activity"/>
    <property type="evidence" value="ECO:0007669"/>
    <property type="project" value="UniProtKB-UniRule"/>
</dbReference>
<evidence type="ECO:0000256" key="1">
    <source>
        <dbReference type="ARBA" id="ARBA00004141"/>
    </source>
</evidence>
<comment type="function">
    <text evidence="7">Choline transporter.</text>
</comment>
<keyword evidence="5 7" id="KW-0472">Membrane</keyword>
<keyword evidence="9" id="KW-1185">Reference proteome</keyword>
<reference evidence="8 9" key="1">
    <citation type="journal article" date="2017" name="Curr. Biol.">
        <title>The Evolution of Venom by Co-option of Single-Copy Genes.</title>
        <authorList>
            <person name="Martinson E.O."/>
            <person name="Mrinalini"/>
            <person name="Kelkar Y.D."/>
            <person name="Chang C.H."/>
            <person name="Werren J.H."/>
        </authorList>
    </citation>
    <scope>NUCLEOTIDE SEQUENCE [LARGE SCALE GENOMIC DNA]</scope>
    <source>
        <strain evidence="8 9">Alberta</strain>
        <tissue evidence="8">Whole body</tissue>
    </source>
</reference>
<feature type="transmembrane region" description="Helical" evidence="7">
    <location>
        <begin position="164"/>
        <end position="193"/>
    </location>
</feature>
<dbReference type="PANTHER" id="PTHR12385">
    <property type="entry name" value="CHOLINE TRANSPORTER-LIKE (SLC FAMILY 44)"/>
    <property type="match status" value="1"/>
</dbReference>
<evidence type="ECO:0000313" key="9">
    <source>
        <dbReference type="Proteomes" id="UP000215335"/>
    </source>
</evidence>
<name>A0A232EL74_9HYME</name>
<evidence type="ECO:0000256" key="6">
    <source>
        <dbReference type="ARBA" id="ARBA00023180"/>
    </source>
</evidence>
<sequence length="470" mass="52937">MEGSPFIPRASILNRDRTVTNKVLLIIFSVLFAIWVPIVIYGTLSAWEISHPYSPKTQVQALKHSTLRRTFFIVLGYSMLAGSLSIALFVAMRYIPKFSYCVLFTFWMPVVYCTLAAVYKLSLQSVWVMIGSYLSCVFVFYLLHTEWLHLPEGILKESCNAVMFFPSAIGFSILINFTALLVLVLTIVVVLLLKDLNTFLALLIQLLDVVIGIWAMSVILLLGLMSLSSTYATWFWTANKNEIPNATVLRAFKLNSKYHLGTAAFGTTIVGPVYSFYLVLAQGISKFMDDYDKAYICFFIYNFFDAIALKFTFTGSIVKCAINGTNYQESATRAINDLEEHPRRCLVVTKVFEYVLTFIGCILVLCLGLSIFAYVSIDFGDISSRGNIVLWAIVFGGMMFVLPMFWTISSAYYTILFCVIEDLEIHNGTQERPFVMSQKLHEAVNHNGPPASFHSCMTCCGAINTDQRIE</sequence>
<dbReference type="PANTHER" id="PTHR12385:SF14">
    <property type="entry name" value="CHOLINE TRANSPORTER-LIKE 2"/>
    <property type="match status" value="1"/>
</dbReference>
<feature type="transmembrane region" description="Helical" evidence="7">
    <location>
        <begin position="351"/>
        <end position="376"/>
    </location>
</feature>
<keyword evidence="6" id="KW-0325">Glycoprotein</keyword>
<evidence type="ECO:0000256" key="7">
    <source>
        <dbReference type="RuleBase" id="RU368066"/>
    </source>
</evidence>
<evidence type="ECO:0000256" key="2">
    <source>
        <dbReference type="ARBA" id="ARBA00007168"/>
    </source>
</evidence>
<keyword evidence="3 7" id="KW-0812">Transmembrane</keyword>
<feature type="transmembrane region" description="Helical" evidence="7">
    <location>
        <begin position="200"/>
        <end position="225"/>
    </location>
</feature>
<accession>A0A232EL74</accession>
<dbReference type="AlphaFoldDB" id="A0A232EL74"/>
<dbReference type="Proteomes" id="UP000215335">
    <property type="component" value="Unassembled WGS sequence"/>
</dbReference>
<comment type="similarity">
    <text evidence="2 7">Belongs to the CTL (choline transporter-like) family.</text>
</comment>
<evidence type="ECO:0000313" key="8">
    <source>
        <dbReference type="EMBL" id="OXU19081.1"/>
    </source>
</evidence>
<comment type="caution">
    <text evidence="8">The sequence shown here is derived from an EMBL/GenBank/DDBJ whole genome shotgun (WGS) entry which is preliminary data.</text>
</comment>
<proteinExistence type="inferred from homology"/>
<evidence type="ECO:0000256" key="5">
    <source>
        <dbReference type="ARBA" id="ARBA00023136"/>
    </source>
</evidence>
<dbReference type="OrthoDB" id="420519at2759"/>
<evidence type="ECO:0000256" key="4">
    <source>
        <dbReference type="ARBA" id="ARBA00022989"/>
    </source>
</evidence>
<feature type="transmembrane region" description="Helical" evidence="7">
    <location>
        <begin position="126"/>
        <end position="144"/>
    </location>
</feature>
<dbReference type="Pfam" id="PF04515">
    <property type="entry name" value="Choline_transpo"/>
    <property type="match status" value="1"/>
</dbReference>